<feature type="region of interest" description="Disordered" evidence="1">
    <location>
        <begin position="1"/>
        <end position="36"/>
    </location>
</feature>
<organism evidence="2 3">
    <name type="scientific">Coccidioides immitis RMSCC 3703</name>
    <dbReference type="NCBI Taxonomy" id="454286"/>
    <lineage>
        <taxon>Eukaryota</taxon>
        <taxon>Fungi</taxon>
        <taxon>Dikarya</taxon>
        <taxon>Ascomycota</taxon>
        <taxon>Pezizomycotina</taxon>
        <taxon>Eurotiomycetes</taxon>
        <taxon>Eurotiomycetidae</taxon>
        <taxon>Onygenales</taxon>
        <taxon>Onygenaceae</taxon>
        <taxon>Coccidioides</taxon>
    </lineage>
</organism>
<reference evidence="3" key="1">
    <citation type="journal article" date="2010" name="Genome Res.">
        <title>Population genomic sequencing of Coccidioides fungi reveals recent hybridization and transposon control.</title>
        <authorList>
            <person name="Neafsey D.E."/>
            <person name="Barker B.M."/>
            <person name="Sharpton T.J."/>
            <person name="Stajich J.E."/>
            <person name="Park D.J."/>
            <person name="Whiston E."/>
            <person name="Hung C.-Y."/>
            <person name="McMahan C."/>
            <person name="White J."/>
            <person name="Sykes S."/>
            <person name="Heiman D."/>
            <person name="Young S."/>
            <person name="Zeng Q."/>
            <person name="Abouelleil A."/>
            <person name="Aftuck L."/>
            <person name="Bessette D."/>
            <person name="Brown A."/>
            <person name="FitzGerald M."/>
            <person name="Lui A."/>
            <person name="Macdonald J.P."/>
            <person name="Priest M."/>
            <person name="Orbach M.J."/>
            <person name="Galgiani J.N."/>
            <person name="Kirkland T.N."/>
            <person name="Cole G.T."/>
            <person name="Birren B.W."/>
            <person name="Henn M.R."/>
            <person name="Taylor J.W."/>
            <person name="Rounsley S.D."/>
        </authorList>
    </citation>
    <scope>NUCLEOTIDE SEQUENCE [LARGE SCALE GENOMIC DNA]</scope>
    <source>
        <strain evidence="3">RMSCC 3703</strain>
    </source>
</reference>
<sequence length="176" mass="19348">MFRSNAQSAYRQDGSVNGGKRPKQRSSSPEAHHGEAVLTRRDASYSACVWAMGSLVLPSRGRRNGSNGGGVAPPSSDGLGEQRGCFCVKRRAFESRTVSIRLGRSPHSPYSVRTYSVVLLLISDYICTFDENCLVKRRCFLRDGGSPLPSLHMYLRSIWRPGSDEIPLVPPAGFPF</sequence>
<gene>
    <name evidence="2" type="ORF">CISG_04797</name>
</gene>
<evidence type="ECO:0000313" key="2">
    <source>
        <dbReference type="EMBL" id="KMU75378.1"/>
    </source>
</evidence>
<dbReference type="Proteomes" id="UP000054559">
    <property type="component" value="Unassembled WGS sequence"/>
</dbReference>
<protein>
    <submittedName>
        <fullName evidence="2">Uncharacterized protein</fullName>
    </submittedName>
</protein>
<dbReference type="AlphaFoldDB" id="A0A0J8QVN6"/>
<proteinExistence type="predicted"/>
<accession>A0A0J8QVN6</accession>
<evidence type="ECO:0000256" key="1">
    <source>
        <dbReference type="SAM" id="MobiDB-lite"/>
    </source>
</evidence>
<dbReference type="EMBL" id="DS268139">
    <property type="protein sequence ID" value="KMU75378.1"/>
    <property type="molecule type" value="Genomic_DNA"/>
</dbReference>
<name>A0A0J8QVN6_COCIT</name>
<feature type="compositionally biased region" description="Polar residues" evidence="1">
    <location>
        <begin position="1"/>
        <end position="10"/>
    </location>
</feature>
<evidence type="ECO:0000313" key="3">
    <source>
        <dbReference type="Proteomes" id="UP000054559"/>
    </source>
</evidence>